<name>A0ABZ1H2P6_STRPH</name>
<evidence type="ECO:0000313" key="3">
    <source>
        <dbReference type="EMBL" id="WSD12826.1"/>
    </source>
</evidence>
<keyword evidence="4" id="KW-1185">Reference proteome</keyword>
<evidence type="ECO:0000256" key="1">
    <source>
        <dbReference type="SAM" id="MobiDB-lite"/>
    </source>
</evidence>
<dbReference type="Proteomes" id="UP001340816">
    <property type="component" value="Chromosome"/>
</dbReference>
<keyword evidence="2" id="KW-0812">Transmembrane</keyword>
<feature type="compositionally biased region" description="Low complexity" evidence="1">
    <location>
        <begin position="1"/>
        <end position="45"/>
    </location>
</feature>
<dbReference type="EMBL" id="CP109135">
    <property type="protein sequence ID" value="WSD12826.1"/>
    <property type="molecule type" value="Genomic_DNA"/>
</dbReference>
<evidence type="ECO:0000256" key="2">
    <source>
        <dbReference type="SAM" id="Phobius"/>
    </source>
</evidence>
<gene>
    <name evidence="3" type="ORF">OHB35_06040</name>
</gene>
<protein>
    <submittedName>
        <fullName evidence="3">Uncharacterized protein</fullName>
    </submittedName>
</protein>
<feature type="transmembrane region" description="Helical" evidence="2">
    <location>
        <begin position="211"/>
        <end position="229"/>
    </location>
</feature>
<dbReference type="RefSeq" id="WP_326758072.1">
    <property type="nucleotide sequence ID" value="NZ_CP109135.1"/>
</dbReference>
<sequence>MSATTHTTTVPQATTDAPATVPTSGTVAAPTSGTASGTASGRPASNGRRPVEMLKRRWPTALAVALVILTTADGSGELADTVGAFGDALPLLPLLYVIIHQVGNPRVTWPVLGAGVAAMVALGAQDVVSQPVALVAIALAVLIWGAVRGTPHGRGTFGVQAAGAFGFGALALVGLAVDPDLGRYLVAAGWFFHGVWDFVHLKLDKVVARSFAEWCGIVDVLIAVHLLFLL</sequence>
<keyword evidence="2" id="KW-0472">Membrane</keyword>
<organism evidence="3 4">
    <name type="scientific">Streptomyces phaeochromogenes</name>
    <dbReference type="NCBI Taxonomy" id="1923"/>
    <lineage>
        <taxon>Bacteria</taxon>
        <taxon>Bacillati</taxon>
        <taxon>Actinomycetota</taxon>
        <taxon>Actinomycetes</taxon>
        <taxon>Kitasatosporales</taxon>
        <taxon>Streptomycetaceae</taxon>
        <taxon>Streptomyces</taxon>
        <taxon>Streptomyces phaeochromogenes group</taxon>
    </lineage>
</organism>
<feature type="transmembrane region" description="Helical" evidence="2">
    <location>
        <begin position="106"/>
        <end position="124"/>
    </location>
</feature>
<accession>A0ABZ1H2P6</accession>
<feature type="transmembrane region" description="Helical" evidence="2">
    <location>
        <begin position="159"/>
        <end position="177"/>
    </location>
</feature>
<keyword evidence="2" id="KW-1133">Transmembrane helix</keyword>
<proteinExistence type="predicted"/>
<evidence type="ECO:0000313" key="4">
    <source>
        <dbReference type="Proteomes" id="UP001340816"/>
    </source>
</evidence>
<feature type="region of interest" description="Disordered" evidence="1">
    <location>
        <begin position="1"/>
        <end position="51"/>
    </location>
</feature>
<feature type="transmembrane region" description="Helical" evidence="2">
    <location>
        <begin position="130"/>
        <end position="147"/>
    </location>
</feature>
<reference evidence="3 4" key="1">
    <citation type="submission" date="2022-10" db="EMBL/GenBank/DDBJ databases">
        <title>The complete genomes of actinobacterial strains from the NBC collection.</title>
        <authorList>
            <person name="Joergensen T.S."/>
            <person name="Alvarez Arevalo M."/>
            <person name="Sterndorff E.B."/>
            <person name="Faurdal D."/>
            <person name="Vuksanovic O."/>
            <person name="Mourched A.-S."/>
            <person name="Charusanti P."/>
            <person name="Shaw S."/>
            <person name="Blin K."/>
            <person name="Weber T."/>
        </authorList>
    </citation>
    <scope>NUCLEOTIDE SEQUENCE [LARGE SCALE GENOMIC DNA]</scope>
    <source>
        <strain evidence="3 4">NBC 01752</strain>
    </source>
</reference>